<sequence length="217" mass="22223">MSGDLPGLTTLLKAVHILFLGVWVGGLLLFPALLAERGNHPAGPALHRMHRRARFLYTAVLSPAAIIAIASGTALIFLREVYVPWFAAKLLLVAGLAMIHVFAASRIVELFKEEEPPRYVLGAFAFAATTVLVAGTLTLVLAKPNLPMPGGPGTSVFTPGGLGDWLAEVFPALAPVGAGGETDQGAGVSVDLTGASSSASGELSDSGSSSSPTSPTP</sequence>
<evidence type="ECO:0000256" key="2">
    <source>
        <dbReference type="SAM" id="Phobius"/>
    </source>
</evidence>
<name>A0A6L8VLZ4_9RHOB</name>
<dbReference type="EMBL" id="WWNR01000011">
    <property type="protein sequence ID" value="MZQ90572.1"/>
    <property type="molecule type" value="Genomic_DNA"/>
</dbReference>
<feature type="transmembrane region" description="Helical" evidence="2">
    <location>
        <begin position="120"/>
        <end position="142"/>
    </location>
</feature>
<comment type="caution">
    <text evidence="3">The sequence shown here is derived from an EMBL/GenBank/DDBJ whole genome shotgun (WGS) entry which is preliminary data.</text>
</comment>
<dbReference type="OrthoDB" id="7570050at2"/>
<evidence type="ECO:0000313" key="3">
    <source>
        <dbReference type="EMBL" id="MZQ90572.1"/>
    </source>
</evidence>
<proteinExistence type="predicted"/>
<accession>A0A6L8VLZ4</accession>
<feature type="compositionally biased region" description="Low complexity" evidence="1">
    <location>
        <begin position="192"/>
        <end position="217"/>
    </location>
</feature>
<keyword evidence="2" id="KW-0472">Membrane</keyword>
<feature type="transmembrane region" description="Helical" evidence="2">
    <location>
        <begin position="90"/>
        <end position="108"/>
    </location>
</feature>
<dbReference type="InterPro" id="IPR005265">
    <property type="entry name" value="HemJ-like"/>
</dbReference>
<keyword evidence="2" id="KW-0812">Transmembrane</keyword>
<dbReference type="RefSeq" id="WP_161347962.1">
    <property type="nucleotide sequence ID" value="NZ_BMGW01000011.1"/>
</dbReference>
<dbReference type="Proteomes" id="UP000477083">
    <property type="component" value="Unassembled WGS sequence"/>
</dbReference>
<keyword evidence="4" id="KW-1185">Reference proteome</keyword>
<evidence type="ECO:0000256" key="1">
    <source>
        <dbReference type="SAM" id="MobiDB-lite"/>
    </source>
</evidence>
<organism evidence="3 4">
    <name type="scientific">Frigidibacter albus</name>
    <dbReference type="NCBI Taxonomy" id="1465486"/>
    <lineage>
        <taxon>Bacteria</taxon>
        <taxon>Pseudomonadati</taxon>
        <taxon>Pseudomonadota</taxon>
        <taxon>Alphaproteobacteria</taxon>
        <taxon>Rhodobacterales</taxon>
        <taxon>Paracoccaceae</taxon>
        <taxon>Frigidibacter</taxon>
    </lineage>
</organism>
<protein>
    <submittedName>
        <fullName evidence="3">Uncharacterized protein</fullName>
    </submittedName>
</protein>
<dbReference type="UniPathway" id="UPA00251">
    <property type="reaction ID" value="UER00324"/>
</dbReference>
<gene>
    <name evidence="3" type="ORF">GS660_15865</name>
</gene>
<evidence type="ECO:0000313" key="4">
    <source>
        <dbReference type="Proteomes" id="UP000477083"/>
    </source>
</evidence>
<reference evidence="3 4" key="1">
    <citation type="submission" date="2020-01" db="EMBL/GenBank/DDBJ databases">
        <title>Frigidibacter albus SP32T (=CGMCC 1.13995T).</title>
        <authorList>
            <person name="Liao X."/>
        </authorList>
    </citation>
    <scope>NUCLEOTIDE SEQUENCE [LARGE SCALE GENOMIC DNA]</scope>
    <source>
        <strain evidence="3 4">SP32</strain>
    </source>
</reference>
<dbReference type="GO" id="GO:0006782">
    <property type="term" value="P:protoporphyrinogen IX biosynthetic process"/>
    <property type="evidence" value="ECO:0007669"/>
    <property type="project" value="UniProtKB-UniPathway"/>
</dbReference>
<keyword evidence="2" id="KW-1133">Transmembrane helix</keyword>
<dbReference type="Pfam" id="PF03653">
    <property type="entry name" value="UPF0093"/>
    <property type="match status" value="1"/>
</dbReference>
<feature type="transmembrane region" description="Helical" evidence="2">
    <location>
        <begin position="14"/>
        <end position="34"/>
    </location>
</feature>
<feature type="transmembrane region" description="Helical" evidence="2">
    <location>
        <begin position="55"/>
        <end position="78"/>
    </location>
</feature>
<dbReference type="AlphaFoldDB" id="A0A6L8VLZ4"/>
<feature type="region of interest" description="Disordered" evidence="1">
    <location>
        <begin position="184"/>
        <end position="217"/>
    </location>
</feature>